<keyword evidence="2" id="KW-1185">Reference proteome</keyword>
<dbReference type="Proteomes" id="UP001485043">
    <property type="component" value="Unassembled WGS sequence"/>
</dbReference>
<organism evidence="1 2">
    <name type="scientific">Apatococcus fuscideae</name>
    <dbReference type="NCBI Taxonomy" id="2026836"/>
    <lineage>
        <taxon>Eukaryota</taxon>
        <taxon>Viridiplantae</taxon>
        <taxon>Chlorophyta</taxon>
        <taxon>core chlorophytes</taxon>
        <taxon>Trebouxiophyceae</taxon>
        <taxon>Chlorellales</taxon>
        <taxon>Chlorellaceae</taxon>
        <taxon>Apatococcus</taxon>
    </lineage>
</organism>
<name>A0AAW1RSW2_9CHLO</name>
<comment type="caution">
    <text evidence="1">The sequence shown here is derived from an EMBL/GenBank/DDBJ whole genome shotgun (WGS) entry which is preliminary data.</text>
</comment>
<reference evidence="1 2" key="1">
    <citation type="journal article" date="2024" name="Nat. Commun.">
        <title>Phylogenomics reveals the evolutionary origins of lichenization in chlorophyte algae.</title>
        <authorList>
            <person name="Puginier C."/>
            <person name="Libourel C."/>
            <person name="Otte J."/>
            <person name="Skaloud P."/>
            <person name="Haon M."/>
            <person name="Grisel S."/>
            <person name="Petersen M."/>
            <person name="Berrin J.G."/>
            <person name="Delaux P.M."/>
            <person name="Dal Grande F."/>
            <person name="Keller J."/>
        </authorList>
    </citation>
    <scope>NUCLEOTIDE SEQUENCE [LARGE SCALE GENOMIC DNA]</scope>
    <source>
        <strain evidence="1 2">SAG 2523</strain>
    </source>
</reference>
<protein>
    <submittedName>
        <fullName evidence="1">Uncharacterized protein</fullName>
    </submittedName>
</protein>
<proteinExistence type="predicted"/>
<gene>
    <name evidence="1" type="ORF">WJX84_008740</name>
</gene>
<dbReference type="EMBL" id="JALJOV010001972">
    <property type="protein sequence ID" value="KAK9837210.1"/>
    <property type="molecule type" value="Genomic_DNA"/>
</dbReference>
<dbReference type="AlphaFoldDB" id="A0AAW1RSW2"/>
<evidence type="ECO:0000313" key="1">
    <source>
        <dbReference type="EMBL" id="KAK9837210.1"/>
    </source>
</evidence>
<evidence type="ECO:0000313" key="2">
    <source>
        <dbReference type="Proteomes" id="UP001485043"/>
    </source>
</evidence>
<sequence>MPPAASLCKASALETLWAIVAEYSEDGGHRNLQAAMATSAKLMTDDKGRVAMFSAWAAEIQSQQWHHSLLLRVQNVGVNPAQGPSTVIGPSLP</sequence>
<accession>A0AAW1RSW2</accession>